<evidence type="ECO:0000256" key="7">
    <source>
        <dbReference type="ARBA" id="ARBA00023136"/>
    </source>
</evidence>
<accession>A0A9P5Y9G9</accession>
<dbReference type="GO" id="GO:0006629">
    <property type="term" value="P:lipid metabolic process"/>
    <property type="evidence" value="ECO:0007669"/>
    <property type="project" value="InterPro"/>
</dbReference>
<dbReference type="PANTHER" id="PTHR31595:SF57">
    <property type="entry name" value="OS04G0481900 PROTEIN"/>
    <property type="match status" value="1"/>
</dbReference>
<comment type="similarity">
    <text evidence="3">Belongs to the wax synthase family.</text>
</comment>
<feature type="transmembrane region" description="Helical" evidence="8">
    <location>
        <begin position="5"/>
        <end position="22"/>
    </location>
</feature>
<dbReference type="AlphaFoldDB" id="A0A9P5Y9G9"/>
<keyword evidence="4 10" id="KW-0808">Transferase</keyword>
<evidence type="ECO:0000256" key="4">
    <source>
        <dbReference type="ARBA" id="ARBA00022679"/>
    </source>
</evidence>
<proteinExistence type="inferred from homology"/>
<protein>
    <submittedName>
        <fullName evidence="10">Membrane bound O-acyl transferase family-domain-containing protein</fullName>
    </submittedName>
</protein>
<dbReference type="GO" id="GO:0008374">
    <property type="term" value="F:O-acyltransferase activity"/>
    <property type="evidence" value="ECO:0007669"/>
    <property type="project" value="InterPro"/>
</dbReference>
<evidence type="ECO:0000259" key="9">
    <source>
        <dbReference type="Pfam" id="PF13813"/>
    </source>
</evidence>
<dbReference type="InterPro" id="IPR032805">
    <property type="entry name" value="Wax_synthase_dom"/>
</dbReference>
<evidence type="ECO:0000256" key="8">
    <source>
        <dbReference type="SAM" id="Phobius"/>
    </source>
</evidence>
<evidence type="ECO:0000256" key="3">
    <source>
        <dbReference type="ARBA" id="ARBA00007282"/>
    </source>
</evidence>
<dbReference type="OrthoDB" id="1077582at2759"/>
<feature type="transmembrane region" description="Helical" evidence="8">
    <location>
        <begin position="121"/>
        <end position="140"/>
    </location>
</feature>
<sequence>MKPSPFRWAVWPLIAGLVYILFFDNPTNDPGIDAPLRSIFLTQLFIASDYIVLTDVQHELRRSDQHEPISKSSFWARLHWALCLFSNTRGVGWAHEPKGVFSIHPQPTRGRFIISQFLRMGLYLVILDIVHAIVASSSIYAENSIPTVSQPYYWQLFGALLFALGSSASINIAHTTLSIISVGIGISEPQRWPPFFGNWTETCTVRAFWGRTWHQNMRRLVSSHGKHLARFLNLPTGSKASGFVQLCTAFVITGIIHIHPSDIRPLYFFMAQILAITFEDALIAATAKAGYNSPTKLHKALGLTWVVLWFTFSSPGYMDSMIDSGMLRAGPRYDVGIASRAIDYSRPVVKYLDSLISLWIGWSPASIIQSG</sequence>
<dbReference type="Proteomes" id="UP000807353">
    <property type="component" value="Unassembled WGS sequence"/>
</dbReference>
<evidence type="ECO:0000313" key="10">
    <source>
        <dbReference type="EMBL" id="KAF9463580.1"/>
    </source>
</evidence>
<evidence type="ECO:0000256" key="2">
    <source>
        <dbReference type="ARBA" id="ARBA00005179"/>
    </source>
</evidence>
<dbReference type="EMBL" id="MU150261">
    <property type="protein sequence ID" value="KAF9463580.1"/>
    <property type="molecule type" value="Genomic_DNA"/>
</dbReference>
<evidence type="ECO:0000256" key="5">
    <source>
        <dbReference type="ARBA" id="ARBA00022692"/>
    </source>
</evidence>
<feature type="domain" description="Wax synthase" evidence="9">
    <location>
        <begin position="192"/>
        <end position="258"/>
    </location>
</feature>
<dbReference type="Pfam" id="PF13813">
    <property type="entry name" value="MBOAT_2"/>
    <property type="match status" value="1"/>
</dbReference>
<keyword evidence="5 8" id="KW-0812">Transmembrane</keyword>
<comment type="caution">
    <text evidence="10">The sequence shown here is derived from an EMBL/GenBank/DDBJ whole genome shotgun (WGS) entry which is preliminary data.</text>
</comment>
<name>A0A9P5Y9G9_9AGAR</name>
<dbReference type="InterPro" id="IPR044851">
    <property type="entry name" value="Wax_synthase"/>
</dbReference>
<dbReference type="GO" id="GO:0016020">
    <property type="term" value="C:membrane"/>
    <property type="evidence" value="ECO:0007669"/>
    <property type="project" value="UniProtKB-SubCell"/>
</dbReference>
<keyword evidence="6 8" id="KW-1133">Transmembrane helix</keyword>
<reference evidence="10" key="1">
    <citation type="submission" date="2020-11" db="EMBL/GenBank/DDBJ databases">
        <authorList>
            <consortium name="DOE Joint Genome Institute"/>
            <person name="Ahrendt S."/>
            <person name="Riley R."/>
            <person name="Andreopoulos W."/>
            <person name="Labutti K."/>
            <person name="Pangilinan J."/>
            <person name="Ruiz-Duenas F.J."/>
            <person name="Barrasa J.M."/>
            <person name="Sanchez-Garcia M."/>
            <person name="Camarero S."/>
            <person name="Miyauchi S."/>
            <person name="Serrano A."/>
            <person name="Linde D."/>
            <person name="Babiker R."/>
            <person name="Drula E."/>
            <person name="Ayuso-Fernandez I."/>
            <person name="Pacheco R."/>
            <person name="Padilla G."/>
            <person name="Ferreira P."/>
            <person name="Barriuso J."/>
            <person name="Kellner H."/>
            <person name="Castanera R."/>
            <person name="Alfaro M."/>
            <person name="Ramirez L."/>
            <person name="Pisabarro A.G."/>
            <person name="Kuo A."/>
            <person name="Tritt A."/>
            <person name="Lipzen A."/>
            <person name="He G."/>
            <person name="Yan M."/>
            <person name="Ng V."/>
            <person name="Cullen D."/>
            <person name="Martin F."/>
            <person name="Rosso M.-N."/>
            <person name="Henrissat B."/>
            <person name="Hibbett D."/>
            <person name="Martinez A.T."/>
            <person name="Grigoriev I.V."/>
        </authorList>
    </citation>
    <scope>NUCLEOTIDE SEQUENCE</scope>
    <source>
        <strain evidence="10">CBS 247.69</strain>
    </source>
</reference>
<gene>
    <name evidence="10" type="ORF">BDZ94DRAFT_1308692</name>
</gene>
<comment type="pathway">
    <text evidence="2">Secondary metabolite biosynthesis.</text>
</comment>
<keyword evidence="11" id="KW-1185">Reference proteome</keyword>
<feature type="transmembrane region" description="Helical" evidence="8">
    <location>
        <begin position="152"/>
        <end position="173"/>
    </location>
</feature>
<evidence type="ECO:0000313" key="11">
    <source>
        <dbReference type="Proteomes" id="UP000807353"/>
    </source>
</evidence>
<evidence type="ECO:0000256" key="6">
    <source>
        <dbReference type="ARBA" id="ARBA00022989"/>
    </source>
</evidence>
<dbReference type="PANTHER" id="PTHR31595">
    <property type="entry name" value="LONG-CHAIN-ALCOHOL O-FATTY-ACYLTRANSFERASE 3-RELATED"/>
    <property type="match status" value="1"/>
</dbReference>
<organism evidence="10 11">
    <name type="scientific">Collybia nuda</name>
    <dbReference type="NCBI Taxonomy" id="64659"/>
    <lineage>
        <taxon>Eukaryota</taxon>
        <taxon>Fungi</taxon>
        <taxon>Dikarya</taxon>
        <taxon>Basidiomycota</taxon>
        <taxon>Agaricomycotina</taxon>
        <taxon>Agaricomycetes</taxon>
        <taxon>Agaricomycetidae</taxon>
        <taxon>Agaricales</taxon>
        <taxon>Tricholomatineae</taxon>
        <taxon>Clitocybaceae</taxon>
        <taxon>Collybia</taxon>
    </lineage>
</organism>
<comment type="subcellular location">
    <subcellularLocation>
        <location evidence="1">Membrane</location>
        <topology evidence="1">Multi-pass membrane protein</topology>
    </subcellularLocation>
</comment>
<keyword evidence="7 8" id="KW-0472">Membrane</keyword>
<evidence type="ECO:0000256" key="1">
    <source>
        <dbReference type="ARBA" id="ARBA00004141"/>
    </source>
</evidence>